<keyword evidence="3" id="KW-1185">Reference proteome</keyword>
<evidence type="ECO:0000313" key="3">
    <source>
        <dbReference type="Proteomes" id="UP000004188"/>
    </source>
</evidence>
<evidence type="ECO:0000256" key="1">
    <source>
        <dbReference type="SAM" id="Phobius"/>
    </source>
</evidence>
<reference evidence="3" key="1">
    <citation type="journal article" date="2012" name="Stand. Genomic Sci.">
        <title>Genome sequence of strain HIMB624, a cultured representative from the OM43 clade of marine Betaproteobacteria.</title>
        <authorList>
            <person name="Huggett M.J."/>
            <person name="Hayakawa D.H."/>
            <person name="Rappe M.S."/>
        </authorList>
    </citation>
    <scope>NUCLEOTIDE SEQUENCE [LARGE SCALE GENOMIC DNA]</scope>
    <source>
        <strain evidence="3">KB13</strain>
    </source>
</reference>
<proteinExistence type="predicted"/>
<feature type="transmembrane region" description="Helical" evidence="1">
    <location>
        <begin position="65"/>
        <end position="82"/>
    </location>
</feature>
<dbReference type="EMBL" id="DS995299">
    <property type="protein sequence ID" value="EDZ64914.1"/>
    <property type="molecule type" value="Genomic_DNA"/>
</dbReference>
<dbReference type="HOGENOM" id="CLU_144740_0_0_4"/>
<keyword evidence="1" id="KW-1133">Transmembrane helix</keyword>
<feature type="transmembrane region" description="Helical" evidence="1">
    <location>
        <begin position="21"/>
        <end position="45"/>
    </location>
</feature>
<evidence type="ECO:0008006" key="4">
    <source>
        <dbReference type="Google" id="ProtNLM"/>
    </source>
</evidence>
<accession>B6BT91</accession>
<protein>
    <recommendedName>
        <fullName evidence="4">Mercuric transport protein MerT</fullName>
    </recommendedName>
</protein>
<gene>
    <name evidence="2" type="ORF">KB13_1046</name>
</gene>
<name>B6BT91_9PROT</name>
<keyword evidence="1" id="KW-0812">Transmembrane</keyword>
<organism evidence="2 3">
    <name type="scientific">beta proteobacterium KB13</name>
    <dbReference type="NCBI Taxonomy" id="314607"/>
    <lineage>
        <taxon>Bacteria</taxon>
        <taxon>Pseudomonadati</taxon>
        <taxon>Pseudomonadota</taxon>
        <taxon>Betaproteobacteria</taxon>
        <taxon>Nitrosomonadales</taxon>
        <taxon>OM43 clade</taxon>
    </lineage>
</organism>
<dbReference type="Proteomes" id="UP000004188">
    <property type="component" value="Unassembled WGS sequence"/>
</dbReference>
<feature type="transmembrane region" description="Helical" evidence="1">
    <location>
        <begin position="107"/>
        <end position="131"/>
    </location>
</feature>
<dbReference type="eggNOG" id="ENOG5032UB8">
    <property type="taxonomic scope" value="Bacteria"/>
</dbReference>
<evidence type="ECO:0000313" key="2">
    <source>
        <dbReference type="EMBL" id="EDZ64914.1"/>
    </source>
</evidence>
<keyword evidence="1" id="KW-0472">Membrane</keyword>
<dbReference type="STRING" id="314607.KB13_1046"/>
<sequence>MKKNNELNTLSNIKNLSFLSLFTSTGTILCCALPALLVTVGAGAALSSLISTFPQIVWVSKYKEYIFTAAFILIILSGYLQLQSRKLPCPADKLLAAQCMRARKLSLIIYFISVVTLIIGFAFAFVVPALIS</sequence>
<dbReference type="AlphaFoldDB" id="B6BT91"/>